<evidence type="ECO:0000259" key="1">
    <source>
        <dbReference type="Pfam" id="PF00266"/>
    </source>
</evidence>
<dbReference type="EMBL" id="VFMM01000001">
    <property type="protein sequence ID" value="TQJ15929.1"/>
    <property type="molecule type" value="Genomic_DNA"/>
</dbReference>
<dbReference type="InterPro" id="IPR000192">
    <property type="entry name" value="Aminotrans_V_dom"/>
</dbReference>
<proteinExistence type="predicted"/>
<dbReference type="PANTHER" id="PTHR43586:SF21">
    <property type="entry name" value="PYRIDOXAL PHOSPHATE (PLP)-DEPENDENT ASPARTATE AMINOTRANSFERASE SUPERFAMILY"/>
    <property type="match status" value="1"/>
</dbReference>
<name>A0A542EKQ6_9ACTN</name>
<feature type="domain" description="Aminotransferase class V" evidence="1">
    <location>
        <begin position="30"/>
        <end position="394"/>
    </location>
</feature>
<comment type="caution">
    <text evidence="2">The sequence shown here is derived from an EMBL/GenBank/DDBJ whole genome shotgun (WGS) entry which is preliminary data.</text>
</comment>
<dbReference type="NCBIfam" id="TIGR01976">
    <property type="entry name" value="am_tr_V_VC1184"/>
    <property type="match status" value="1"/>
</dbReference>
<accession>A0A542EKQ6</accession>
<protein>
    <submittedName>
        <fullName evidence="2">Cysteine desulfurase family protein (TIGR01976 family)</fullName>
    </submittedName>
</protein>
<dbReference type="SUPFAM" id="SSF53383">
    <property type="entry name" value="PLP-dependent transferases"/>
    <property type="match status" value="1"/>
</dbReference>
<dbReference type="Pfam" id="PF00266">
    <property type="entry name" value="Aminotran_5"/>
    <property type="match status" value="1"/>
</dbReference>
<dbReference type="InterPro" id="IPR015424">
    <property type="entry name" value="PyrdxlP-dep_Trfase"/>
</dbReference>
<sequence length="408" mass="43262">MTRMSASEPAFDIVAVRKQFPALEEGAAHFDGPGGSQTPQAVADAVAATMTSALANRGQLTPAERRADETVVNARQAMADLLGTTGQGIVFGRSMTQLTYDFSRTLAKTWRPGDEVIVTRLDHDANVRPWVQAAEAAGATLKWLGFDPETSELDDIAPLLTDRTRLVAVTAASNLLGTRPDTQKIADQAHAVGALVYVDGVHLTAHAPVDARYADFYVCSPYKFFGPHLGVLTAAPELLETLKPDKLLPSTDVVPERFEFGTLPYELLAGTTAAVEFIASLGGSGSTRRERLINSLQLVETHEDALRDDLEARLAAIPGITLYGHAANRTPTLLFTLEGHEPSAIADHLAKAGVNAPAGSFYAYEPARQLGLGAAGAVRAGLAPYNDQSDVDRLVAAVSALTGPRGTN</sequence>
<reference evidence="2 3" key="1">
    <citation type="submission" date="2019-06" db="EMBL/GenBank/DDBJ databases">
        <title>Sequencing the genomes of 1000 actinobacteria strains.</title>
        <authorList>
            <person name="Klenk H.-P."/>
        </authorList>
    </citation>
    <scope>NUCLEOTIDE SEQUENCE [LARGE SCALE GENOMIC DNA]</scope>
    <source>
        <strain evidence="2 3">DSM 17305</strain>
    </source>
</reference>
<dbReference type="Gene3D" id="3.40.640.10">
    <property type="entry name" value="Type I PLP-dependent aspartate aminotransferase-like (Major domain)"/>
    <property type="match status" value="1"/>
</dbReference>
<dbReference type="Proteomes" id="UP000316298">
    <property type="component" value="Unassembled WGS sequence"/>
</dbReference>
<dbReference type="InterPro" id="IPR015421">
    <property type="entry name" value="PyrdxlP-dep_Trfase_major"/>
</dbReference>
<dbReference type="InterPro" id="IPR011340">
    <property type="entry name" value="Cys_dSase-rel"/>
</dbReference>
<dbReference type="InterPro" id="IPR015422">
    <property type="entry name" value="PyrdxlP-dep_Trfase_small"/>
</dbReference>
<evidence type="ECO:0000313" key="2">
    <source>
        <dbReference type="EMBL" id="TQJ15929.1"/>
    </source>
</evidence>
<dbReference type="PANTHER" id="PTHR43586">
    <property type="entry name" value="CYSTEINE DESULFURASE"/>
    <property type="match status" value="1"/>
</dbReference>
<dbReference type="Gene3D" id="3.90.1150.10">
    <property type="entry name" value="Aspartate Aminotransferase, domain 1"/>
    <property type="match status" value="1"/>
</dbReference>
<gene>
    <name evidence="2" type="ORF">FB475_0014</name>
</gene>
<organism evidence="2 3">
    <name type="scientific">Kribbella jejuensis</name>
    <dbReference type="NCBI Taxonomy" id="236068"/>
    <lineage>
        <taxon>Bacteria</taxon>
        <taxon>Bacillati</taxon>
        <taxon>Actinomycetota</taxon>
        <taxon>Actinomycetes</taxon>
        <taxon>Propionibacteriales</taxon>
        <taxon>Kribbellaceae</taxon>
        <taxon>Kribbella</taxon>
    </lineage>
</organism>
<evidence type="ECO:0000313" key="3">
    <source>
        <dbReference type="Proteomes" id="UP000316298"/>
    </source>
</evidence>
<keyword evidence="3" id="KW-1185">Reference proteome</keyword>
<dbReference type="AlphaFoldDB" id="A0A542EKQ6"/>